<comment type="caution">
    <text evidence="2">The sequence shown here is derived from an EMBL/GenBank/DDBJ whole genome shotgun (WGS) entry which is preliminary data.</text>
</comment>
<protein>
    <submittedName>
        <fullName evidence="2">Uncharacterized protein</fullName>
    </submittedName>
</protein>
<dbReference type="PANTHER" id="PTHR10773:SF19">
    <property type="match status" value="1"/>
</dbReference>
<dbReference type="EMBL" id="JAWDGP010001678">
    <property type="protein sequence ID" value="KAK3789313.1"/>
    <property type="molecule type" value="Genomic_DNA"/>
</dbReference>
<dbReference type="Proteomes" id="UP001283361">
    <property type="component" value="Unassembled WGS sequence"/>
</dbReference>
<dbReference type="AlphaFoldDB" id="A0AAE1E1E0"/>
<proteinExistence type="predicted"/>
<evidence type="ECO:0000256" key="1">
    <source>
        <dbReference type="SAM" id="MobiDB-lite"/>
    </source>
</evidence>
<gene>
    <name evidence="2" type="ORF">RRG08_001703</name>
</gene>
<accession>A0AAE1E1E0</accession>
<evidence type="ECO:0000313" key="2">
    <source>
        <dbReference type="EMBL" id="KAK3789313.1"/>
    </source>
</evidence>
<sequence length="319" mass="36266">MQIDKLFGIADAMKIVLNDDESEASLKDLESDHDILASSDTANQDGGRKRHQQARPGCSQRQLLSNYTQSCEEKGIRAVGWKYFNGAFHRLNLSVFIPKKDQCDVCVGFKHGNISQTVFELHTAKKSAAQEMKADDKMKAEDISVWTMELESVLMCPKTKSSAMYYSTNLVVYNMTYFNLKTKEGYCYVFDETNGDLSGQMFGYLHYNHFSRYLDANPDIAKIVIWSDGCGYQNKCATIANSLLQLVVEKKVTIEQKFLTPGHTQMECDSMHSLIKQRTKCDIFTHREYVLAMEMAREIPSAYKVTEVQFSDAKNLSGY</sequence>
<feature type="region of interest" description="Disordered" evidence="1">
    <location>
        <begin position="38"/>
        <end position="59"/>
    </location>
</feature>
<reference evidence="2" key="1">
    <citation type="journal article" date="2023" name="G3 (Bethesda)">
        <title>A reference genome for the long-term kleptoplast-retaining sea slug Elysia crispata morphotype clarki.</title>
        <authorList>
            <person name="Eastman K.E."/>
            <person name="Pendleton A.L."/>
            <person name="Shaikh M.A."/>
            <person name="Suttiyut T."/>
            <person name="Ogas R."/>
            <person name="Tomko P."/>
            <person name="Gavelis G."/>
            <person name="Widhalm J.R."/>
            <person name="Wisecaver J.H."/>
        </authorList>
    </citation>
    <scope>NUCLEOTIDE SEQUENCE</scope>
    <source>
        <strain evidence="2">ECLA1</strain>
    </source>
</reference>
<organism evidence="2 3">
    <name type="scientific">Elysia crispata</name>
    <name type="common">lettuce slug</name>
    <dbReference type="NCBI Taxonomy" id="231223"/>
    <lineage>
        <taxon>Eukaryota</taxon>
        <taxon>Metazoa</taxon>
        <taxon>Spiralia</taxon>
        <taxon>Lophotrochozoa</taxon>
        <taxon>Mollusca</taxon>
        <taxon>Gastropoda</taxon>
        <taxon>Heterobranchia</taxon>
        <taxon>Euthyneura</taxon>
        <taxon>Panpulmonata</taxon>
        <taxon>Sacoglossa</taxon>
        <taxon>Placobranchoidea</taxon>
        <taxon>Plakobranchidae</taxon>
        <taxon>Elysia</taxon>
    </lineage>
</organism>
<dbReference type="PANTHER" id="PTHR10773">
    <property type="entry name" value="DNA-DIRECTED RNA POLYMERASES I, II, AND III SUBUNIT RPABC2"/>
    <property type="match status" value="1"/>
</dbReference>
<keyword evidence="3" id="KW-1185">Reference proteome</keyword>
<name>A0AAE1E1E0_9GAST</name>
<evidence type="ECO:0000313" key="3">
    <source>
        <dbReference type="Proteomes" id="UP001283361"/>
    </source>
</evidence>